<dbReference type="PANTHER" id="PTHR11220">
    <property type="entry name" value="HEME-BINDING PROTEIN-RELATED"/>
    <property type="match status" value="1"/>
</dbReference>
<organism evidence="1">
    <name type="scientific">Salvia splendens</name>
    <name type="common">Scarlet sage</name>
    <dbReference type="NCBI Taxonomy" id="180675"/>
    <lineage>
        <taxon>Eukaryota</taxon>
        <taxon>Viridiplantae</taxon>
        <taxon>Streptophyta</taxon>
        <taxon>Embryophyta</taxon>
        <taxon>Tracheophyta</taxon>
        <taxon>Spermatophyta</taxon>
        <taxon>Magnoliopsida</taxon>
        <taxon>eudicotyledons</taxon>
        <taxon>Gunneridae</taxon>
        <taxon>Pentapetalae</taxon>
        <taxon>asterids</taxon>
        <taxon>lamiids</taxon>
        <taxon>Lamiales</taxon>
        <taxon>Lamiaceae</taxon>
        <taxon>Nepetoideae</taxon>
        <taxon>Mentheae</taxon>
        <taxon>Salviinae</taxon>
        <taxon>Salvia</taxon>
        <taxon>Salvia subgen. Calosphace</taxon>
        <taxon>core Calosphace</taxon>
    </lineage>
</organism>
<protein>
    <recommendedName>
        <fullName evidence="3">Heme-binding-like protein At3g10130, chloroplastic</fullName>
    </recommendedName>
</protein>
<gene>
    <name evidence="1" type="ORF">SASPL_136057</name>
</gene>
<dbReference type="Pfam" id="PF04832">
    <property type="entry name" value="SOUL"/>
    <property type="match status" value="2"/>
</dbReference>
<reference evidence="1" key="1">
    <citation type="submission" date="2018-01" db="EMBL/GenBank/DDBJ databases">
        <authorList>
            <person name="Mao J.F."/>
        </authorList>
    </citation>
    <scope>NUCLEOTIDE SEQUENCE</scope>
    <source>
        <strain evidence="1">Huo1</strain>
        <tissue evidence="1">Leaf</tissue>
    </source>
</reference>
<comment type="caution">
    <text evidence="1">The sequence shown here is derived from an EMBL/GenBank/DDBJ whole genome shotgun (WGS) entry which is preliminary data.</text>
</comment>
<reference evidence="1" key="2">
    <citation type="submission" date="2020-08" db="EMBL/GenBank/DDBJ databases">
        <title>Plant Genome Project.</title>
        <authorList>
            <person name="Zhang R.-G."/>
        </authorList>
    </citation>
    <scope>NUCLEOTIDE SEQUENCE</scope>
    <source>
        <strain evidence="1">Huo1</strain>
        <tissue evidence="1">Leaf</tissue>
    </source>
</reference>
<dbReference type="AlphaFoldDB" id="A0A8X8X0N4"/>
<evidence type="ECO:0000313" key="1">
    <source>
        <dbReference type="EMBL" id="KAG6403824.1"/>
    </source>
</evidence>
<evidence type="ECO:0008006" key="3">
    <source>
        <dbReference type="Google" id="ProtNLM"/>
    </source>
</evidence>
<dbReference type="EMBL" id="PNBA02000013">
    <property type="protein sequence ID" value="KAG6403824.1"/>
    <property type="molecule type" value="Genomic_DNA"/>
</dbReference>
<dbReference type="Proteomes" id="UP000298416">
    <property type="component" value="Unassembled WGS sequence"/>
</dbReference>
<sequence>MNLLSPSSIPTFQNPILKTMNSYSRPINSMAKTNDRAATSPLEARVSLVLALAAQTSSLSQRLLMDLATETGRYVFPSRRFESRNLEEALMSVPDIETVEFKVLKRNERYEIREVESYFIAETTMPGKYGFDFAGASRSFNVLAEYLFGKNTKEKSMEMTTPGFTRRVGSEAEGEKMDMTTPVITRRVEDEDKWKMSFVMPSKYGSDLPLPKDSSVSIKEVPKRIVAVVAFSGFVTDDEVARRESRLWELLKKDQEYRVKDGASVEVAQYNPPFALPFNRRNEIALEVEKQA</sequence>
<accession>A0A8X8X0N4</accession>
<dbReference type="InterPro" id="IPR006917">
    <property type="entry name" value="SOUL_heme-bd"/>
</dbReference>
<name>A0A8X8X0N4_SALSN</name>
<evidence type="ECO:0000313" key="2">
    <source>
        <dbReference type="Proteomes" id="UP000298416"/>
    </source>
</evidence>
<dbReference type="PANTHER" id="PTHR11220:SF54">
    <property type="entry name" value="OS02G0533200 PROTEIN"/>
    <property type="match status" value="1"/>
</dbReference>
<dbReference type="OrthoDB" id="6424451at2759"/>
<proteinExistence type="predicted"/>
<keyword evidence="2" id="KW-1185">Reference proteome</keyword>